<dbReference type="Proteomes" id="UP000676649">
    <property type="component" value="Chromosome"/>
</dbReference>
<feature type="domain" description="EVE" evidence="2">
    <location>
        <begin position="2"/>
        <end position="151"/>
    </location>
</feature>
<name>A0A975MLQ0_9GAMM</name>
<dbReference type="InterPro" id="IPR047197">
    <property type="entry name" value="THYN1-like_EVE"/>
</dbReference>
<dbReference type="SUPFAM" id="SSF88697">
    <property type="entry name" value="PUA domain-like"/>
    <property type="match status" value="1"/>
</dbReference>
<organism evidence="3 4">
    <name type="scientific">Methylomonas paludis</name>
    <dbReference type="NCBI Taxonomy" id="1173101"/>
    <lineage>
        <taxon>Bacteria</taxon>
        <taxon>Pseudomonadati</taxon>
        <taxon>Pseudomonadota</taxon>
        <taxon>Gammaproteobacteria</taxon>
        <taxon>Methylococcales</taxon>
        <taxon>Methylococcaceae</taxon>
        <taxon>Methylomonas</taxon>
    </lineage>
</organism>
<keyword evidence="1" id="KW-0597">Phosphoprotein</keyword>
<reference evidence="3" key="1">
    <citation type="submission" date="2021-04" db="EMBL/GenBank/DDBJ databases">
        <title>Draft genome sequence data of methanotrophic Methylovulum sp. strain S1L and Methylomonas sp. strain S2AM isolated from boreal lake water columns.</title>
        <authorList>
            <person name="Rissanen A.J."/>
            <person name="Mangayil R."/>
            <person name="Svenning M.M."/>
            <person name="Khanongnuch R."/>
        </authorList>
    </citation>
    <scope>NUCLEOTIDE SEQUENCE</scope>
    <source>
        <strain evidence="3">S2AM</strain>
    </source>
</reference>
<evidence type="ECO:0000256" key="1">
    <source>
        <dbReference type="ARBA" id="ARBA00022553"/>
    </source>
</evidence>
<dbReference type="KEGG" id="mpad:KEF85_12205"/>
<dbReference type="EMBL" id="CP073754">
    <property type="protein sequence ID" value="QWF70107.1"/>
    <property type="molecule type" value="Genomic_DNA"/>
</dbReference>
<gene>
    <name evidence="3" type="ORF">KEF85_12205</name>
</gene>
<proteinExistence type="predicted"/>
<dbReference type="CDD" id="cd21133">
    <property type="entry name" value="EVE"/>
    <property type="match status" value="1"/>
</dbReference>
<dbReference type="InterPro" id="IPR052181">
    <property type="entry name" value="5hmC_binding"/>
</dbReference>
<dbReference type="InterPro" id="IPR002740">
    <property type="entry name" value="EVE_domain"/>
</dbReference>
<dbReference type="Pfam" id="PF01878">
    <property type="entry name" value="EVE"/>
    <property type="match status" value="1"/>
</dbReference>
<dbReference type="FunFam" id="3.10.590.10:FF:000003">
    <property type="entry name" value="Thymocyte nuclear protein 1"/>
    <property type="match status" value="1"/>
</dbReference>
<evidence type="ECO:0000313" key="3">
    <source>
        <dbReference type="EMBL" id="QWF70107.1"/>
    </source>
</evidence>
<accession>A0A975MLQ0</accession>
<protein>
    <submittedName>
        <fullName evidence="3">EVE domain-containing protein</fullName>
    </submittedName>
</protein>
<dbReference type="RefSeq" id="WP_215580951.1">
    <property type="nucleotide sequence ID" value="NZ_CP073754.1"/>
</dbReference>
<dbReference type="PANTHER" id="PTHR14087:SF7">
    <property type="entry name" value="THYMOCYTE NUCLEAR PROTEIN 1"/>
    <property type="match status" value="1"/>
</dbReference>
<keyword evidence="4" id="KW-1185">Reference proteome</keyword>
<dbReference type="AlphaFoldDB" id="A0A975MLQ0"/>
<dbReference type="PANTHER" id="PTHR14087">
    <property type="entry name" value="THYMOCYTE NUCLEAR PROTEIN 1"/>
    <property type="match status" value="1"/>
</dbReference>
<evidence type="ECO:0000313" key="4">
    <source>
        <dbReference type="Proteomes" id="UP000676649"/>
    </source>
</evidence>
<dbReference type="InterPro" id="IPR015947">
    <property type="entry name" value="PUA-like_sf"/>
</dbReference>
<sequence length="152" mass="18088">MRYWLMKSEPEAFSIDDLHDRPGQTEHWDGVRNYQARNMMRDEMKIGDQMFFYHSNCDEPGIVGIAEVARESYPDFTAFDPDDKHFDPKSNSDKPTWFMVDVRFVRKLSRTISLRELRLKVELAELALLRRGNRLSIMPVSEQQWQFILNLE</sequence>
<evidence type="ECO:0000259" key="2">
    <source>
        <dbReference type="Pfam" id="PF01878"/>
    </source>
</evidence>
<dbReference type="Gene3D" id="3.10.590.10">
    <property type="entry name" value="ph1033 like domains"/>
    <property type="match status" value="1"/>
</dbReference>